<evidence type="ECO:0000313" key="9">
    <source>
        <dbReference type="Proteomes" id="UP001148838"/>
    </source>
</evidence>
<reference evidence="8 9" key="1">
    <citation type="journal article" date="2022" name="Allergy">
        <title>Genome assembly and annotation of Periplaneta americana reveal a comprehensive cockroach allergen profile.</title>
        <authorList>
            <person name="Wang L."/>
            <person name="Xiong Q."/>
            <person name="Saelim N."/>
            <person name="Wang L."/>
            <person name="Nong W."/>
            <person name="Wan A.T."/>
            <person name="Shi M."/>
            <person name="Liu X."/>
            <person name="Cao Q."/>
            <person name="Hui J.H.L."/>
            <person name="Sookrung N."/>
            <person name="Leung T.F."/>
            <person name="Tungtrongchitr A."/>
            <person name="Tsui S.K.W."/>
        </authorList>
    </citation>
    <scope>NUCLEOTIDE SEQUENCE [LARGE SCALE GENOMIC DNA]</scope>
    <source>
        <strain evidence="8">PWHHKU_190912</strain>
    </source>
</reference>
<feature type="transmembrane region" description="Helical" evidence="6">
    <location>
        <begin position="20"/>
        <end position="40"/>
    </location>
</feature>
<keyword evidence="4 6" id="KW-1133">Transmembrane helix</keyword>
<dbReference type="Pfam" id="PF12832">
    <property type="entry name" value="MFS_1_like"/>
    <property type="match status" value="1"/>
</dbReference>
<evidence type="ECO:0000256" key="6">
    <source>
        <dbReference type="SAM" id="Phobius"/>
    </source>
</evidence>
<feature type="transmembrane region" description="Helical" evidence="6">
    <location>
        <begin position="262"/>
        <end position="279"/>
    </location>
</feature>
<dbReference type="EMBL" id="JAJSOF020000013">
    <property type="protein sequence ID" value="KAJ4443502.1"/>
    <property type="molecule type" value="Genomic_DNA"/>
</dbReference>
<feature type="transmembrane region" description="Helical" evidence="6">
    <location>
        <begin position="381"/>
        <end position="399"/>
    </location>
</feature>
<dbReference type="Proteomes" id="UP001148838">
    <property type="component" value="Unassembled WGS sequence"/>
</dbReference>
<dbReference type="PROSITE" id="PS50850">
    <property type="entry name" value="MFS"/>
    <property type="match status" value="1"/>
</dbReference>
<dbReference type="InterPro" id="IPR024989">
    <property type="entry name" value="MFS_assoc_dom"/>
</dbReference>
<dbReference type="SUPFAM" id="SSF103473">
    <property type="entry name" value="MFS general substrate transporter"/>
    <property type="match status" value="1"/>
</dbReference>
<dbReference type="InterPro" id="IPR051717">
    <property type="entry name" value="MFS_MFSD6"/>
</dbReference>
<feature type="transmembrane region" description="Helical" evidence="6">
    <location>
        <begin position="411"/>
        <end position="429"/>
    </location>
</feature>
<dbReference type="Gene3D" id="1.20.1250.20">
    <property type="entry name" value="MFS general substrate transporter like domains"/>
    <property type="match status" value="3"/>
</dbReference>
<feature type="transmembrane region" description="Helical" evidence="6">
    <location>
        <begin position="221"/>
        <end position="250"/>
    </location>
</feature>
<accession>A0ABQ8TAC1</accession>
<evidence type="ECO:0000259" key="7">
    <source>
        <dbReference type="PROSITE" id="PS50850"/>
    </source>
</evidence>
<dbReference type="PANTHER" id="PTHR16172">
    <property type="entry name" value="MAJOR FACILITATOR SUPERFAMILY DOMAIN-CONTAINING PROTEIN 6-LIKE"/>
    <property type="match status" value="1"/>
</dbReference>
<dbReference type="InterPro" id="IPR036259">
    <property type="entry name" value="MFS_trans_sf"/>
</dbReference>
<evidence type="ECO:0000256" key="5">
    <source>
        <dbReference type="ARBA" id="ARBA00023136"/>
    </source>
</evidence>
<feature type="transmembrane region" description="Helical" evidence="6">
    <location>
        <begin position="441"/>
        <end position="460"/>
    </location>
</feature>
<evidence type="ECO:0000256" key="3">
    <source>
        <dbReference type="ARBA" id="ARBA00022692"/>
    </source>
</evidence>
<evidence type="ECO:0000256" key="2">
    <source>
        <dbReference type="ARBA" id="ARBA00005241"/>
    </source>
</evidence>
<dbReference type="PANTHER" id="PTHR16172:SF30">
    <property type="entry name" value="SUGAR BABY, ISOFORM C"/>
    <property type="match status" value="1"/>
</dbReference>
<comment type="caution">
    <text evidence="8">The sequence shown here is derived from an EMBL/GenBank/DDBJ whole genome shotgun (WGS) entry which is preliminary data.</text>
</comment>
<keyword evidence="5 6" id="KW-0472">Membrane</keyword>
<name>A0ABQ8TAC1_PERAM</name>
<dbReference type="InterPro" id="IPR020846">
    <property type="entry name" value="MFS_dom"/>
</dbReference>
<feature type="non-terminal residue" evidence="8">
    <location>
        <position position="1"/>
    </location>
</feature>
<feature type="transmembrane region" description="Helical" evidence="6">
    <location>
        <begin position="472"/>
        <end position="493"/>
    </location>
</feature>
<evidence type="ECO:0000256" key="4">
    <source>
        <dbReference type="ARBA" id="ARBA00022989"/>
    </source>
</evidence>
<organism evidence="8 9">
    <name type="scientific">Periplaneta americana</name>
    <name type="common">American cockroach</name>
    <name type="synonym">Blatta americana</name>
    <dbReference type="NCBI Taxonomy" id="6978"/>
    <lineage>
        <taxon>Eukaryota</taxon>
        <taxon>Metazoa</taxon>
        <taxon>Ecdysozoa</taxon>
        <taxon>Arthropoda</taxon>
        <taxon>Hexapoda</taxon>
        <taxon>Insecta</taxon>
        <taxon>Pterygota</taxon>
        <taxon>Neoptera</taxon>
        <taxon>Polyneoptera</taxon>
        <taxon>Dictyoptera</taxon>
        <taxon>Blattodea</taxon>
        <taxon>Blattoidea</taxon>
        <taxon>Blattidae</taxon>
        <taxon>Blattinae</taxon>
        <taxon>Periplaneta</taxon>
    </lineage>
</organism>
<proteinExistence type="inferred from homology"/>
<protein>
    <recommendedName>
        <fullName evidence="7">Major facilitator superfamily (MFS) profile domain-containing protein</fullName>
    </recommendedName>
</protein>
<feature type="transmembrane region" description="Helical" evidence="6">
    <location>
        <begin position="335"/>
        <end position="361"/>
    </location>
</feature>
<feature type="transmembrane region" description="Helical" evidence="6">
    <location>
        <begin position="499"/>
        <end position="519"/>
    </location>
</feature>
<evidence type="ECO:0000313" key="8">
    <source>
        <dbReference type="EMBL" id="KAJ4443502.1"/>
    </source>
</evidence>
<evidence type="ECO:0000256" key="1">
    <source>
        <dbReference type="ARBA" id="ARBA00004141"/>
    </source>
</evidence>
<sequence length="544" mass="60586">LAGVVSFLPLYARQLGFSSMVVGTIYTILPITGMLAKPIFGMMADYFQLQKTLFLACQTVMFLAYFVIQFIPEIPAENPVTLTCGDLTYFKTCGSDVDSCTASKFMAEAGNSTVFCKATCHASYNQMQNLCSYWQSQKYCNTTSSTSLQFETEIPMQHTMQEGSCLYLRVHEVLFAGDVHVPVCTNLTMIHCSIQCDSSELNRLISSPIAAGTHVANLYQFWLFLVLMIAAFISKAVASTMSDAICFQLLGSSPQEFGRQRLWGAVGWGIFAFVAGVLVDKFSKGQTEKDYTVMFYLMLVLMLLAVVVSFKLKCTEQILATRIMKNVGKLLSEPHIIIFLLWCVFVGIETGFLWQFLFWHLEDLVSVKDCEMQHWIKTLEGLAMGIRCFVGEIPFFFLAGRILKKIGHVHAMSLVLFMFGLRFVLYSVIANPWWSLPLEVLQGPTFGIFYTTMASYASIVAPPGTETTMQGVVGAMFEGVGLSLGGLLGGVLYDRYGGALTFQMFGVTSFIIFILHVFVQHLMTTSSRYSTGNWKVSVHDVITD</sequence>
<comment type="similarity">
    <text evidence="2">Belongs to the major facilitator superfamily. MFSD6 family.</text>
</comment>
<feature type="domain" description="Major facilitator superfamily (MFS) profile" evidence="7">
    <location>
        <begin position="335"/>
        <end position="544"/>
    </location>
</feature>
<feature type="transmembrane region" description="Helical" evidence="6">
    <location>
        <begin position="52"/>
        <end position="71"/>
    </location>
</feature>
<keyword evidence="3 6" id="KW-0812">Transmembrane</keyword>
<keyword evidence="9" id="KW-1185">Reference proteome</keyword>
<gene>
    <name evidence="8" type="ORF">ANN_05174</name>
</gene>
<comment type="subcellular location">
    <subcellularLocation>
        <location evidence="1">Membrane</location>
        <topology evidence="1">Multi-pass membrane protein</topology>
    </subcellularLocation>
</comment>
<feature type="transmembrane region" description="Helical" evidence="6">
    <location>
        <begin position="291"/>
        <end position="314"/>
    </location>
</feature>